<dbReference type="OrthoDB" id="6159777at2"/>
<proteinExistence type="predicted"/>
<evidence type="ECO:0000256" key="1">
    <source>
        <dbReference type="SAM" id="MobiDB-lite"/>
    </source>
</evidence>
<protein>
    <submittedName>
        <fullName evidence="2">Uncharacterized protein</fullName>
    </submittedName>
</protein>
<organism evidence="2 3">
    <name type="scientific">Kushneria avicenniae</name>
    <dbReference type="NCBI Taxonomy" id="402385"/>
    <lineage>
        <taxon>Bacteria</taxon>
        <taxon>Pseudomonadati</taxon>
        <taxon>Pseudomonadota</taxon>
        <taxon>Gammaproteobacteria</taxon>
        <taxon>Oceanospirillales</taxon>
        <taxon>Halomonadaceae</taxon>
        <taxon>Kushneria</taxon>
    </lineage>
</organism>
<feature type="region of interest" description="Disordered" evidence="1">
    <location>
        <begin position="187"/>
        <end position="246"/>
    </location>
</feature>
<evidence type="ECO:0000313" key="2">
    <source>
        <dbReference type="EMBL" id="SFC66935.1"/>
    </source>
</evidence>
<sequence>MRQAKCRYRPVQLLAVLSLAGCIVLPQASFMLGRLALQSMGVENVRIGRWAVPVDALTLEPTALARAGLDMAGIPVSLELPLSLTPPDAAPDINLAGYAWQLMVPGAEPVSGDVDDPVALRGGEATTLRLPVALFPDTPEREGTTYNQKLLALAQQLANQKQLPPGSTLSLTPRLDSDMARLIPAPTITLDISGPSEQRSTPGLPVSPGTISSDPASANPASANSVAPASEPSSTSPANQNQVTTP</sequence>
<evidence type="ECO:0000313" key="3">
    <source>
        <dbReference type="Proteomes" id="UP000199046"/>
    </source>
</evidence>
<dbReference type="RefSeq" id="WP_090134099.1">
    <property type="nucleotide sequence ID" value="NZ_FOLY01000004.1"/>
</dbReference>
<dbReference type="AlphaFoldDB" id="A0A1I1L1X4"/>
<dbReference type="PROSITE" id="PS51257">
    <property type="entry name" value="PROKAR_LIPOPROTEIN"/>
    <property type="match status" value="1"/>
</dbReference>
<gene>
    <name evidence="2" type="ORF">SAMN05421848_2323</name>
</gene>
<dbReference type="EMBL" id="FOLY01000004">
    <property type="protein sequence ID" value="SFC66935.1"/>
    <property type="molecule type" value="Genomic_DNA"/>
</dbReference>
<feature type="compositionally biased region" description="Low complexity" evidence="1">
    <location>
        <begin position="212"/>
        <end position="238"/>
    </location>
</feature>
<dbReference type="STRING" id="402385.SAMN05421848_2323"/>
<keyword evidence="3" id="KW-1185">Reference proteome</keyword>
<reference evidence="3" key="1">
    <citation type="submission" date="2016-10" db="EMBL/GenBank/DDBJ databases">
        <authorList>
            <person name="Varghese N."/>
            <person name="Submissions S."/>
        </authorList>
    </citation>
    <scope>NUCLEOTIDE SEQUENCE [LARGE SCALE GENOMIC DNA]</scope>
    <source>
        <strain evidence="3">DSM 23439</strain>
    </source>
</reference>
<name>A0A1I1L1X4_9GAMM</name>
<dbReference type="Proteomes" id="UP000199046">
    <property type="component" value="Unassembled WGS sequence"/>
</dbReference>
<accession>A0A1I1L1X4</accession>